<feature type="transmembrane region" description="Helical" evidence="13">
    <location>
        <begin position="76"/>
        <end position="100"/>
    </location>
</feature>
<dbReference type="PANTHER" id="PTHR42823:SF3">
    <property type="entry name" value="ATP SYNTHASE SUBUNIT A, CHLOROPLASTIC"/>
    <property type="match status" value="1"/>
</dbReference>
<evidence type="ECO:0000256" key="5">
    <source>
        <dbReference type="ARBA" id="ARBA00022519"/>
    </source>
</evidence>
<evidence type="ECO:0000256" key="8">
    <source>
        <dbReference type="ARBA" id="ARBA00022781"/>
    </source>
</evidence>
<proteinExistence type="inferred from homology"/>
<feature type="transmembrane region" description="Helical" evidence="13">
    <location>
        <begin position="202"/>
        <end position="219"/>
    </location>
</feature>
<evidence type="ECO:0000256" key="9">
    <source>
        <dbReference type="ARBA" id="ARBA00022989"/>
    </source>
</evidence>
<feature type="transmembrane region" description="Helical" evidence="13">
    <location>
        <begin position="106"/>
        <end position="124"/>
    </location>
</feature>
<comment type="subcellular location">
    <subcellularLocation>
        <location evidence="13 14">Cell membrane</location>
        <topology evidence="13 14">Multi-pass membrane protein</topology>
    </subcellularLocation>
    <subcellularLocation>
        <location evidence="1">Membrane</location>
        <topology evidence="1">Multi-pass membrane protein</topology>
    </subcellularLocation>
</comment>
<dbReference type="OrthoDB" id="9809130at2"/>
<evidence type="ECO:0000256" key="2">
    <source>
        <dbReference type="ARBA" id="ARBA00006810"/>
    </source>
</evidence>
<protein>
    <recommendedName>
        <fullName evidence="13 14">ATP synthase subunit a</fullName>
    </recommendedName>
    <alternativeName>
        <fullName evidence="13">ATP synthase F0 sector subunit a</fullName>
    </alternativeName>
    <alternativeName>
        <fullName evidence="13">F-ATPase subunit 6</fullName>
    </alternativeName>
</protein>
<evidence type="ECO:0000256" key="4">
    <source>
        <dbReference type="ARBA" id="ARBA00022475"/>
    </source>
</evidence>
<reference evidence="15 16" key="1">
    <citation type="submission" date="2019-01" db="EMBL/GenBank/DDBJ databases">
        <title>Geovibrio thiophilus DSM 11263, complete genome.</title>
        <authorList>
            <person name="Spring S."/>
            <person name="Bunk B."/>
            <person name="Sproer C."/>
        </authorList>
    </citation>
    <scope>NUCLEOTIDE SEQUENCE [LARGE SCALE GENOMIC DNA]</scope>
    <source>
        <strain evidence="15 16">DSM 11263</strain>
    </source>
</reference>
<organism evidence="15 16">
    <name type="scientific">Geovibrio thiophilus</name>
    <dbReference type="NCBI Taxonomy" id="139438"/>
    <lineage>
        <taxon>Bacteria</taxon>
        <taxon>Pseudomonadati</taxon>
        <taxon>Deferribacterota</taxon>
        <taxon>Deferribacteres</taxon>
        <taxon>Deferribacterales</taxon>
        <taxon>Geovibrionaceae</taxon>
        <taxon>Geovibrio</taxon>
    </lineage>
</organism>
<dbReference type="HAMAP" id="MF_01393">
    <property type="entry name" value="ATP_synth_a_bact"/>
    <property type="match status" value="1"/>
</dbReference>
<keyword evidence="5" id="KW-0997">Cell inner membrane</keyword>
<dbReference type="SUPFAM" id="SSF81336">
    <property type="entry name" value="F1F0 ATP synthase subunit A"/>
    <property type="match status" value="1"/>
</dbReference>
<name>A0A3R5UWQ4_9BACT</name>
<dbReference type="GO" id="GO:0016787">
    <property type="term" value="F:hydrolase activity"/>
    <property type="evidence" value="ECO:0007669"/>
    <property type="project" value="UniProtKB-KW"/>
</dbReference>
<dbReference type="InterPro" id="IPR045082">
    <property type="entry name" value="ATP_syn_F0_a_bact/chloroplast"/>
</dbReference>
<keyword evidence="4 13" id="KW-1003">Cell membrane</keyword>
<feature type="transmembrane region" description="Helical" evidence="13">
    <location>
        <begin position="20"/>
        <end position="39"/>
    </location>
</feature>
<dbReference type="NCBIfam" id="TIGR01131">
    <property type="entry name" value="ATP_synt_6_or_A"/>
    <property type="match status" value="1"/>
</dbReference>
<evidence type="ECO:0000256" key="1">
    <source>
        <dbReference type="ARBA" id="ARBA00004141"/>
    </source>
</evidence>
<keyword evidence="12 13" id="KW-0066">ATP synthesis</keyword>
<evidence type="ECO:0000256" key="3">
    <source>
        <dbReference type="ARBA" id="ARBA00022448"/>
    </source>
</evidence>
<keyword evidence="10 13" id="KW-0406">Ion transport</keyword>
<dbReference type="CDD" id="cd00310">
    <property type="entry name" value="ATP-synt_Fo_a_6"/>
    <property type="match status" value="1"/>
</dbReference>
<evidence type="ECO:0000256" key="14">
    <source>
        <dbReference type="RuleBase" id="RU000483"/>
    </source>
</evidence>
<dbReference type="InterPro" id="IPR035908">
    <property type="entry name" value="F0_ATP_A_sf"/>
</dbReference>
<evidence type="ECO:0000313" key="15">
    <source>
        <dbReference type="EMBL" id="QAR32360.1"/>
    </source>
</evidence>
<dbReference type="PRINTS" id="PR00123">
    <property type="entry name" value="ATPASEA"/>
</dbReference>
<keyword evidence="9 13" id="KW-1133">Transmembrane helix</keyword>
<dbReference type="GO" id="GO:0046933">
    <property type="term" value="F:proton-transporting ATP synthase activity, rotational mechanism"/>
    <property type="evidence" value="ECO:0007669"/>
    <property type="project" value="UniProtKB-UniRule"/>
</dbReference>
<dbReference type="KEGG" id="gtl:EP073_02785"/>
<dbReference type="AlphaFoldDB" id="A0A3R5UWQ4"/>
<dbReference type="EMBL" id="CP035108">
    <property type="protein sequence ID" value="QAR32360.1"/>
    <property type="molecule type" value="Genomic_DNA"/>
</dbReference>
<dbReference type="InterPro" id="IPR000568">
    <property type="entry name" value="ATP_synth_F0_asu"/>
</dbReference>
<dbReference type="GO" id="GO:0045259">
    <property type="term" value="C:proton-transporting ATP synthase complex"/>
    <property type="evidence" value="ECO:0007669"/>
    <property type="project" value="UniProtKB-KW"/>
</dbReference>
<gene>
    <name evidence="13 15" type="primary">atpB</name>
    <name evidence="15" type="ORF">EP073_02785</name>
</gene>
<evidence type="ECO:0000256" key="11">
    <source>
        <dbReference type="ARBA" id="ARBA00023136"/>
    </source>
</evidence>
<dbReference type="GO" id="GO:0042777">
    <property type="term" value="P:proton motive force-driven plasma membrane ATP synthesis"/>
    <property type="evidence" value="ECO:0007669"/>
    <property type="project" value="TreeGrafter"/>
</dbReference>
<feature type="transmembrane region" description="Helical" evidence="13">
    <location>
        <begin position="176"/>
        <end position="195"/>
    </location>
</feature>
<dbReference type="Pfam" id="PF00119">
    <property type="entry name" value="ATP-synt_A"/>
    <property type="match status" value="1"/>
</dbReference>
<evidence type="ECO:0000256" key="13">
    <source>
        <dbReference type="HAMAP-Rule" id="MF_01393"/>
    </source>
</evidence>
<dbReference type="PROSITE" id="PS00449">
    <property type="entry name" value="ATPASE_A"/>
    <property type="match status" value="1"/>
</dbReference>
<keyword evidence="6 13" id="KW-0138">CF(0)</keyword>
<dbReference type="RefSeq" id="WP_128465647.1">
    <property type="nucleotide sequence ID" value="NZ_CP035108.1"/>
</dbReference>
<dbReference type="Proteomes" id="UP000287502">
    <property type="component" value="Chromosome"/>
</dbReference>
<feature type="transmembrane region" description="Helical" evidence="13">
    <location>
        <begin position="136"/>
        <end position="156"/>
    </location>
</feature>
<keyword evidence="7 13" id="KW-0812">Transmembrane</keyword>
<keyword evidence="3 13" id="KW-0813">Transport</keyword>
<evidence type="ECO:0000256" key="10">
    <source>
        <dbReference type="ARBA" id="ARBA00023065"/>
    </source>
</evidence>
<dbReference type="GO" id="GO:0005886">
    <property type="term" value="C:plasma membrane"/>
    <property type="evidence" value="ECO:0007669"/>
    <property type="project" value="UniProtKB-SubCell"/>
</dbReference>
<evidence type="ECO:0000313" key="16">
    <source>
        <dbReference type="Proteomes" id="UP000287502"/>
    </source>
</evidence>
<keyword evidence="15" id="KW-0378">Hydrolase</keyword>
<evidence type="ECO:0000256" key="7">
    <source>
        <dbReference type="ARBA" id="ARBA00022692"/>
    </source>
</evidence>
<accession>A0A3R5UWQ4</accession>
<evidence type="ECO:0000256" key="12">
    <source>
        <dbReference type="ARBA" id="ARBA00023310"/>
    </source>
</evidence>
<dbReference type="FunFam" id="1.20.120.220:FF:000006">
    <property type="entry name" value="ATP synthase subunit a"/>
    <property type="match status" value="1"/>
</dbReference>
<evidence type="ECO:0000256" key="6">
    <source>
        <dbReference type="ARBA" id="ARBA00022547"/>
    </source>
</evidence>
<dbReference type="PANTHER" id="PTHR42823">
    <property type="entry name" value="ATP SYNTHASE SUBUNIT A, CHLOROPLASTIC"/>
    <property type="match status" value="1"/>
</dbReference>
<keyword evidence="16" id="KW-1185">Reference proteome</keyword>
<dbReference type="InterPro" id="IPR023011">
    <property type="entry name" value="ATP_synth_F0_asu_AS"/>
</dbReference>
<keyword evidence="8 13" id="KW-0375">Hydrogen ion transport</keyword>
<comment type="similarity">
    <text evidence="2 13 14">Belongs to the ATPase A chain family.</text>
</comment>
<sequence length="223" mass="24570">MEHPLNISMLFPADIGHTYWHVMMTFVVMLFTLFLGSIASRQGSEIPGRAQGAFETAVGAVYNMGVELMGEEGKPYIPLIFGIGVYVLFSNWMGLIPGFLAPTSNLNSTIAPALVVFFTYQAIGIKKHGAHYIKHFLGPVAFLAPLMFVIEVIGHLARPMSLSMRLFGNVFGEELVIVILFMLVPFLIPLPMVMLGMFTGALQAYVFMMLSMIYISGALEEAH</sequence>
<dbReference type="Gene3D" id="1.20.120.220">
    <property type="entry name" value="ATP synthase, F0 complex, subunit A"/>
    <property type="match status" value="1"/>
</dbReference>
<comment type="function">
    <text evidence="13 14">Key component of the proton channel; it plays a direct role in the translocation of protons across the membrane.</text>
</comment>
<keyword evidence="11 13" id="KW-0472">Membrane</keyword>